<evidence type="ECO:0000313" key="1">
    <source>
        <dbReference type="EMBL" id="GFQ63785.1"/>
    </source>
</evidence>
<evidence type="ECO:0000313" key="2">
    <source>
        <dbReference type="Proteomes" id="UP000887116"/>
    </source>
</evidence>
<name>A0A8X6K4Q1_TRICU</name>
<dbReference type="EMBL" id="BMAO01029850">
    <property type="protein sequence ID" value="GFQ63785.1"/>
    <property type="molecule type" value="Genomic_DNA"/>
</dbReference>
<reference evidence="1" key="1">
    <citation type="submission" date="2020-07" db="EMBL/GenBank/DDBJ databases">
        <title>Multicomponent nature underlies the extraordinary mechanical properties of spider dragline silk.</title>
        <authorList>
            <person name="Kono N."/>
            <person name="Nakamura H."/>
            <person name="Mori M."/>
            <person name="Yoshida Y."/>
            <person name="Ohtoshi R."/>
            <person name="Malay A.D."/>
            <person name="Moran D.A.P."/>
            <person name="Tomita M."/>
            <person name="Numata K."/>
            <person name="Arakawa K."/>
        </authorList>
    </citation>
    <scope>NUCLEOTIDE SEQUENCE</scope>
</reference>
<accession>A0A8X6K4Q1</accession>
<protein>
    <submittedName>
        <fullName evidence="1">Uncharacterized protein</fullName>
    </submittedName>
</protein>
<dbReference type="AlphaFoldDB" id="A0A8X6K4Q1"/>
<keyword evidence="2" id="KW-1185">Reference proteome</keyword>
<dbReference type="OrthoDB" id="6436297at2759"/>
<gene>
    <name evidence="1" type="ORF">TNCT_144641</name>
</gene>
<comment type="caution">
    <text evidence="1">The sequence shown here is derived from an EMBL/GenBank/DDBJ whole genome shotgun (WGS) entry which is preliminary data.</text>
</comment>
<organism evidence="1 2">
    <name type="scientific">Trichonephila clavata</name>
    <name type="common">Joro spider</name>
    <name type="synonym">Nephila clavata</name>
    <dbReference type="NCBI Taxonomy" id="2740835"/>
    <lineage>
        <taxon>Eukaryota</taxon>
        <taxon>Metazoa</taxon>
        <taxon>Ecdysozoa</taxon>
        <taxon>Arthropoda</taxon>
        <taxon>Chelicerata</taxon>
        <taxon>Arachnida</taxon>
        <taxon>Araneae</taxon>
        <taxon>Araneomorphae</taxon>
        <taxon>Entelegynae</taxon>
        <taxon>Araneoidea</taxon>
        <taxon>Nephilidae</taxon>
        <taxon>Trichonephila</taxon>
    </lineage>
</organism>
<sequence>MDEYNKCYKLSPVEVKEISGDTYAEFFPGENTFDQDMNSLKFQTCNNTTVETAFEAFLKIESELRKYLNEIQSNPLKSKEQWQCHQAKACVMPLMAKCVEFGNKCD</sequence>
<proteinExistence type="predicted"/>
<dbReference type="Proteomes" id="UP000887116">
    <property type="component" value="Unassembled WGS sequence"/>
</dbReference>